<dbReference type="CDD" id="cd00093">
    <property type="entry name" value="HTH_XRE"/>
    <property type="match status" value="1"/>
</dbReference>
<proteinExistence type="predicted"/>
<reference evidence="3" key="1">
    <citation type="submission" date="2018-02" db="EMBL/GenBank/DDBJ databases">
        <authorList>
            <person name="Clavel T."/>
            <person name="Strowig T."/>
        </authorList>
    </citation>
    <scope>NUCLEOTIDE SEQUENCE [LARGE SCALE GENOMIC DNA]</scope>
    <source>
        <strain evidence="3">DSM 103720</strain>
    </source>
</reference>
<accession>A0A2V1ILP7</accession>
<dbReference type="Gene3D" id="1.10.260.40">
    <property type="entry name" value="lambda repressor-like DNA-binding domains"/>
    <property type="match status" value="1"/>
</dbReference>
<evidence type="ECO:0000313" key="3">
    <source>
        <dbReference type="Proteomes" id="UP000244905"/>
    </source>
</evidence>
<dbReference type="RefSeq" id="WP_107033494.1">
    <property type="nucleotide sequence ID" value="NZ_CAPYKJ010000040.1"/>
</dbReference>
<keyword evidence="3" id="KW-1185">Reference proteome</keyword>
<protein>
    <submittedName>
        <fullName evidence="2">XRE family transcriptional regulator</fullName>
    </submittedName>
</protein>
<comment type="caution">
    <text evidence="2">The sequence shown here is derived from an EMBL/GenBank/DDBJ whole genome shotgun (WGS) entry which is preliminary data.</text>
</comment>
<evidence type="ECO:0000259" key="1">
    <source>
        <dbReference type="PROSITE" id="PS50943"/>
    </source>
</evidence>
<dbReference type="GO" id="GO:0003677">
    <property type="term" value="F:DNA binding"/>
    <property type="evidence" value="ECO:0007669"/>
    <property type="project" value="InterPro"/>
</dbReference>
<dbReference type="Proteomes" id="UP000244905">
    <property type="component" value="Unassembled WGS sequence"/>
</dbReference>
<evidence type="ECO:0000313" key="2">
    <source>
        <dbReference type="EMBL" id="PWB00110.1"/>
    </source>
</evidence>
<dbReference type="InterPro" id="IPR010982">
    <property type="entry name" value="Lambda_DNA-bd_dom_sf"/>
</dbReference>
<name>A0A2V1ILP7_9BACT</name>
<dbReference type="SUPFAM" id="SSF47413">
    <property type="entry name" value="lambda repressor-like DNA-binding domains"/>
    <property type="match status" value="1"/>
</dbReference>
<dbReference type="EMBL" id="PUEC01000057">
    <property type="protein sequence ID" value="PWB00110.1"/>
    <property type="molecule type" value="Genomic_DNA"/>
</dbReference>
<gene>
    <name evidence="2" type="ORF">C5O23_13800</name>
</gene>
<dbReference type="PROSITE" id="PS50943">
    <property type="entry name" value="HTH_CROC1"/>
    <property type="match status" value="1"/>
</dbReference>
<sequence length="88" mass="9836">MKTAFEEYNKIVDSIPASIHKEVAMEIAVSNRIYELMQEKGLSKAEFARSLGKRPCEITKWLSGQHNFTLSTLAMLSAFFGQPVITVG</sequence>
<dbReference type="AlphaFoldDB" id="A0A2V1ILP7"/>
<dbReference type="SMART" id="SM00530">
    <property type="entry name" value="HTH_XRE"/>
    <property type="match status" value="1"/>
</dbReference>
<feature type="domain" description="HTH cro/C1-type" evidence="1">
    <location>
        <begin position="33"/>
        <end position="87"/>
    </location>
</feature>
<dbReference type="InterPro" id="IPR001387">
    <property type="entry name" value="Cro/C1-type_HTH"/>
</dbReference>
<dbReference type="Pfam" id="PF01381">
    <property type="entry name" value="HTH_3"/>
    <property type="match status" value="1"/>
</dbReference>
<dbReference type="GeneID" id="82527388"/>
<organism evidence="2 3">
    <name type="scientific">Duncaniella muris</name>
    <dbReference type="NCBI Taxonomy" id="2094150"/>
    <lineage>
        <taxon>Bacteria</taxon>
        <taxon>Pseudomonadati</taxon>
        <taxon>Bacteroidota</taxon>
        <taxon>Bacteroidia</taxon>
        <taxon>Bacteroidales</taxon>
        <taxon>Muribaculaceae</taxon>
        <taxon>Duncaniella</taxon>
    </lineage>
</organism>